<dbReference type="Proteomes" id="UP000625711">
    <property type="component" value="Unassembled WGS sequence"/>
</dbReference>
<evidence type="ECO:0000256" key="1">
    <source>
        <dbReference type="SAM" id="MobiDB-lite"/>
    </source>
</evidence>
<comment type="caution">
    <text evidence="2">The sequence shown here is derived from an EMBL/GenBank/DDBJ whole genome shotgun (WGS) entry which is preliminary data.</text>
</comment>
<organism evidence="2 3">
    <name type="scientific">Rhynchophorus ferrugineus</name>
    <name type="common">Red palm weevil</name>
    <name type="synonym">Curculio ferrugineus</name>
    <dbReference type="NCBI Taxonomy" id="354439"/>
    <lineage>
        <taxon>Eukaryota</taxon>
        <taxon>Metazoa</taxon>
        <taxon>Ecdysozoa</taxon>
        <taxon>Arthropoda</taxon>
        <taxon>Hexapoda</taxon>
        <taxon>Insecta</taxon>
        <taxon>Pterygota</taxon>
        <taxon>Neoptera</taxon>
        <taxon>Endopterygota</taxon>
        <taxon>Coleoptera</taxon>
        <taxon>Polyphaga</taxon>
        <taxon>Cucujiformia</taxon>
        <taxon>Curculionidae</taxon>
        <taxon>Dryophthorinae</taxon>
        <taxon>Rhynchophorus</taxon>
    </lineage>
</organism>
<gene>
    <name evidence="2" type="ORF">GWI33_004377</name>
</gene>
<evidence type="ECO:0000313" key="3">
    <source>
        <dbReference type="Proteomes" id="UP000625711"/>
    </source>
</evidence>
<feature type="region of interest" description="Disordered" evidence="1">
    <location>
        <begin position="52"/>
        <end position="89"/>
    </location>
</feature>
<proteinExistence type="predicted"/>
<accession>A0A834MP55</accession>
<evidence type="ECO:0000313" key="2">
    <source>
        <dbReference type="EMBL" id="KAF7286754.1"/>
    </source>
</evidence>
<sequence length="89" mass="10094">MQIKISITTLEIIQHIEFYSTWVSVRPDPYQKTTRGPTDRYVATVKGVICPVSKRTPNPRPKPQITGNSSQLKFPHPQGNKAKIADEFD</sequence>
<dbReference type="AlphaFoldDB" id="A0A834MP55"/>
<dbReference type="EMBL" id="JAACXV010000022">
    <property type="protein sequence ID" value="KAF7286754.1"/>
    <property type="molecule type" value="Genomic_DNA"/>
</dbReference>
<reference evidence="2" key="1">
    <citation type="submission" date="2020-08" db="EMBL/GenBank/DDBJ databases">
        <title>Genome sequencing and assembly of the red palm weevil Rhynchophorus ferrugineus.</title>
        <authorList>
            <person name="Dias G.B."/>
            <person name="Bergman C.M."/>
            <person name="Manee M."/>
        </authorList>
    </citation>
    <scope>NUCLEOTIDE SEQUENCE</scope>
    <source>
        <strain evidence="2">AA-2017</strain>
        <tissue evidence="2">Whole larva</tissue>
    </source>
</reference>
<name>A0A834MP55_RHYFE</name>
<protein>
    <submittedName>
        <fullName evidence="2">Uncharacterized protein</fullName>
    </submittedName>
</protein>
<keyword evidence="3" id="KW-1185">Reference proteome</keyword>